<name>A0ACA9RD87_9GLOM</name>
<evidence type="ECO:0000313" key="2">
    <source>
        <dbReference type="Proteomes" id="UP000789920"/>
    </source>
</evidence>
<dbReference type="EMBL" id="CAJVQC010050393">
    <property type="protein sequence ID" value="CAG8788977.1"/>
    <property type="molecule type" value="Genomic_DNA"/>
</dbReference>
<organism evidence="1 2">
    <name type="scientific">Racocetra persica</name>
    <dbReference type="NCBI Taxonomy" id="160502"/>
    <lineage>
        <taxon>Eukaryota</taxon>
        <taxon>Fungi</taxon>
        <taxon>Fungi incertae sedis</taxon>
        <taxon>Mucoromycota</taxon>
        <taxon>Glomeromycotina</taxon>
        <taxon>Glomeromycetes</taxon>
        <taxon>Diversisporales</taxon>
        <taxon>Gigasporaceae</taxon>
        <taxon>Racocetra</taxon>
    </lineage>
</organism>
<gene>
    <name evidence="1" type="ORF">RPERSI_LOCUS18805</name>
</gene>
<dbReference type="Proteomes" id="UP000789920">
    <property type="component" value="Unassembled WGS sequence"/>
</dbReference>
<reference evidence="1" key="1">
    <citation type="submission" date="2021-06" db="EMBL/GenBank/DDBJ databases">
        <authorList>
            <person name="Kallberg Y."/>
            <person name="Tangrot J."/>
            <person name="Rosling A."/>
        </authorList>
    </citation>
    <scope>NUCLEOTIDE SEQUENCE</scope>
    <source>
        <strain evidence="1">MA461A</strain>
    </source>
</reference>
<sequence length="283" mass="31376">MSNLQFHTVTIAGATGIAGLHIAEAFLNDGSYKVKVLRRKPEDKNEKAALLASKGAEIVYADYNDKSDLIKAIKGTDVFISAVRGNGSFYDVQLPLLNAAKEAGVKRFIPSDFGFDLAALKDNGIEPHQFIEGKFRFMEELDKSGLEYTHISTGIFTEFLEKSGFDIKNKKATFLADGNTKIYTTSLVDIGRYTVESLKVPEARNGNIGVYGAILTYNEMLQKFEEATGTKWEVIETDPTLTVMDDFMVYAANNFVVNSIDNDKFSIVPRPITESINLLLKKI</sequence>
<protein>
    <submittedName>
        <fullName evidence="1">20159_t:CDS:1</fullName>
    </submittedName>
</protein>
<accession>A0ACA9RD87</accession>
<keyword evidence="2" id="KW-1185">Reference proteome</keyword>
<proteinExistence type="predicted"/>
<comment type="caution">
    <text evidence="1">The sequence shown here is derived from an EMBL/GenBank/DDBJ whole genome shotgun (WGS) entry which is preliminary data.</text>
</comment>
<evidence type="ECO:0000313" key="1">
    <source>
        <dbReference type="EMBL" id="CAG8788977.1"/>
    </source>
</evidence>
<feature type="non-terminal residue" evidence="1">
    <location>
        <position position="283"/>
    </location>
</feature>